<gene>
    <name evidence="1" type="ORF">QV01_05415</name>
</gene>
<reference evidence="1 2" key="1">
    <citation type="submission" date="2014-11" db="EMBL/GenBank/DDBJ databases">
        <title>Pan-genome of Gallibacterium spp.</title>
        <authorList>
            <person name="Kudirkiene E."/>
            <person name="Bojesen A.M."/>
        </authorList>
    </citation>
    <scope>NUCLEOTIDE SEQUENCE [LARGE SCALE GENOMIC DNA]</scope>
    <source>
        <strain evidence="1 2">F151</strain>
    </source>
</reference>
<dbReference type="PATRIC" id="fig|505345.7.peg.1077"/>
<evidence type="ECO:0000313" key="1">
    <source>
        <dbReference type="EMBL" id="OBW92210.1"/>
    </source>
</evidence>
<name>A0A1A7NRH5_9PAST</name>
<protein>
    <recommendedName>
        <fullName evidence="3">Transposase</fullName>
    </recommendedName>
</protein>
<dbReference type="EMBL" id="JTJM01000022">
    <property type="protein sequence ID" value="OBW92210.1"/>
    <property type="molecule type" value="Genomic_DNA"/>
</dbReference>
<sequence>MNSHEIWLAYTQGKQTIKQLAIRYHCNEKTIRRHLDKVQITLKTPASIAVNLLMDTTYFGREYGVMVFADSRTQQILFIKTVEYETNQHYLMGIQHLKSQHIEIQSIICDGRRGLTTLLPDIPVQLCQFHQVQRIIHYLSRHPKDPAPQALLALTYRMKNCTEKDFKQGLKQWYQQHKEYLNKRSINLETGKMWYTHKRLRMAYFSLKRNIPLLFQFEKYPELNIPKTTNYLEGLFGDLKNKLRCHQGLKKERKIKFIQDYLMSKNDF</sequence>
<organism evidence="1 2">
    <name type="scientific">Gallibacterium genomosp. 3</name>
    <dbReference type="NCBI Taxonomy" id="505345"/>
    <lineage>
        <taxon>Bacteria</taxon>
        <taxon>Pseudomonadati</taxon>
        <taxon>Pseudomonadota</taxon>
        <taxon>Gammaproteobacteria</taxon>
        <taxon>Pasteurellales</taxon>
        <taxon>Pasteurellaceae</taxon>
        <taxon>Gallibacterium</taxon>
    </lineage>
</organism>
<dbReference type="Proteomes" id="UP000243558">
    <property type="component" value="Unassembled WGS sequence"/>
</dbReference>
<comment type="caution">
    <text evidence="1">The sequence shown here is derived from an EMBL/GenBank/DDBJ whole genome shotgun (WGS) entry which is preliminary data.</text>
</comment>
<evidence type="ECO:0000313" key="2">
    <source>
        <dbReference type="Proteomes" id="UP000243558"/>
    </source>
</evidence>
<keyword evidence="2" id="KW-1185">Reference proteome</keyword>
<evidence type="ECO:0008006" key="3">
    <source>
        <dbReference type="Google" id="ProtNLM"/>
    </source>
</evidence>
<proteinExistence type="predicted"/>
<accession>A0A1A7NRH5</accession>
<dbReference type="AlphaFoldDB" id="A0A1A7NRH5"/>